<sequence length="951" mass="107832">MKPTKKFLDPAPGHKTGSKTILIKPTGTDTTSLLKHNLTSHKSKNSLPSYSNSAFKSSKSLNSKSQRLIQRERERHQRGLQFQDNNVSQVGNPNLTLFSEPIKHEHEDATTKRIKNALGEFTQMKDYIVKNQKQLVGISTSLFRAKDNKANKAKIEQIFSEMKNNIQPLTGLEDNEFPPNLNYSNSVQTFQENEYQNSNNLNVNNFGPEKIIEQCKEQSRIKDIKNVNNNLSKSSNQNKNYQHSDQEDISLDEVSDENESQINGKTPILNNKRNLNSMQENDTQSNKNDSYSDNRKKKKIEDNFLCNDNLKPIVNSVNNDTTNPNSDKLVSKNTVFKKTESKVNNSKVEKELIEKEDDDNSSVSSDDSDISSSSSNSSSSDEEENHSESGSVSSTAIKDSPNNINNAININNELNLKNSKEEQAVNINSSTQAPPPQRSWNLSYIYNKLSNNENVSTNNQKSPPVTKAFLKQSLSKDKVENVIDSVVKGSETNEHLFNSESNSSLSSSSSSKLKFDAPKIKKSSTDVSVSKTKRQKTSQSPRSKENKVSIKQNDETNSPKIQKSTKKEPKLEKKTEKTENLEKSSKFSASSKNQLKEKDLTESLGSPINIKKETKNSSKSKTNQNNKSLPEIPKNLLVSIDLSLLDKKEKKESKSHQTKSSNQFKKEVESTKKIKESESSQNTKDVTIKKESDFKDKYRSIEKVSSKSDKKSKNNKSSVKSDKSEKYESEQEKSDKKCKNEENEEIKESSKKKSKEKSKSSSKKVSFEFKEEVKKDKSSKHKKSKKEFKKVESSKEEEIKINSTKELSNSEVQNSDKNKDKSGTSKVHKENKHNSKDSSVDDPANKQDQEINLLMEGKRLKHLGDREKDLVKQYCKYLEAALYFLQSARCYENKNVDQPDKSFRTYQNTLNFMKSTLQNKFLKSKSQHSEENKLNTLGLSLVNYGNKPSIL</sequence>
<dbReference type="AlphaFoldDB" id="A0AAE1QNU5"/>
<feature type="region of interest" description="Disordered" evidence="1">
    <location>
        <begin position="647"/>
        <end position="846"/>
    </location>
</feature>
<feature type="compositionally biased region" description="Low complexity" evidence="1">
    <location>
        <begin position="498"/>
        <end position="512"/>
    </location>
</feature>
<feature type="compositionally biased region" description="Basic and acidic residues" evidence="1">
    <location>
        <begin position="765"/>
        <end position="776"/>
    </location>
</feature>
<feature type="compositionally biased region" description="Low complexity" evidence="1">
    <location>
        <begin position="227"/>
        <end position="240"/>
    </location>
</feature>
<feature type="compositionally biased region" description="Polar residues" evidence="1">
    <location>
        <begin position="315"/>
        <end position="336"/>
    </location>
</feature>
<reference evidence="2" key="1">
    <citation type="submission" date="2023-12" db="EMBL/GenBank/DDBJ databases">
        <title>Genome assembly of Anisodus tanguticus.</title>
        <authorList>
            <person name="Wang Y.-J."/>
        </authorList>
    </citation>
    <scope>NUCLEOTIDE SEQUENCE</scope>
    <source>
        <strain evidence="2">KB-2021</strain>
        <tissue evidence="2">Leaf</tissue>
    </source>
</reference>
<dbReference type="PANTHER" id="PTHR10528:SF17">
    <property type="entry name" value="AF4_FMR2 FAMILY MEMBER LILLI"/>
    <property type="match status" value="1"/>
</dbReference>
<feature type="compositionally biased region" description="Basic and acidic residues" evidence="1">
    <location>
        <begin position="686"/>
        <end position="712"/>
    </location>
</feature>
<dbReference type="Proteomes" id="UP001291623">
    <property type="component" value="Unassembled WGS sequence"/>
</dbReference>
<feature type="compositionally biased region" description="Low complexity" evidence="1">
    <location>
        <begin position="49"/>
        <end position="65"/>
    </location>
</feature>
<dbReference type="PANTHER" id="PTHR10528">
    <property type="entry name" value="AF4/FMR2 FAMILY MEMBER"/>
    <property type="match status" value="1"/>
</dbReference>
<name>A0AAE1QNU5_9SOLA</name>
<dbReference type="EMBL" id="JAVYJV010000062">
    <property type="protein sequence ID" value="KAK4337026.1"/>
    <property type="molecule type" value="Genomic_DNA"/>
</dbReference>
<feature type="compositionally biased region" description="Basic and acidic residues" evidence="1">
    <location>
        <begin position="565"/>
        <end position="585"/>
    </location>
</feature>
<dbReference type="InterPro" id="IPR007797">
    <property type="entry name" value="AF4/FMR2"/>
</dbReference>
<feature type="compositionally biased region" description="Basic and acidic residues" evidence="1">
    <location>
        <begin position="337"/>
        <end position="353"/>
    </location>
</feature>
<feature type="region of interest" description="Disordered" evidence="1">
    <location>
        <begin position="38"/>
        <end position="68"/>
    </location>
</feature>
<evidence type="ECO:0000256" key="1">
    <source>
        <dbReference type="SAM" id="MobiDB-lite"/>
    </source>
</evidence>
<protein>
    <submittedName>
        <fullName evidence="2">Uncharacterized protein</fullName>
    </submittedName>
</protein>
<accession>A0AAE1QNU5</accession>
<feature type="compositionally biased region" description="Basic and acidic residues" evidence="1">
    <location>
        <begin position="664"/>
        <end position="678"/>
    </location>
</feature>
<dbReference type="GO" id="GO:0032783">
    <property type="term" value="C:super elongation complex"/>
    <property type="evidence" value="ECO:0007669"/>
    <property type="project" value="TreeGrafter"/>
</dbReference>
<evidence type="ECO:0000313" key="3">
    <source>
        <dbReference type="Proteomes" id="UP001291623"/>
    </source>
</evidence>
<feature type="compositionally biased region" description="Basic and acidic residues" evidence="1">
    <location>
        <begin position="789"/>
        <end position="800"/>
    </location>
</feature>
<feature type="compositionally biased region" description="Basic and acidic residues" evidence="1">
    <location>
        <begin position="542"/>
        <end position="554"/>
    </location>
</feature>
<comment type="caution">
    <text evidence="2">The sequence shown here is derived from an EMBL/GenBank/DDBJ whole genome shotgun (WGS) entry which is preliminary data.</text>
</comment>
<feature type="compositionally biased region" description="Basic and acidic residues" evidence="1">
    <location>
        <begin position="814"/>
        <end position="823"/>
    </location>
</feature>
<feature type="compositionally biased region" description="Basic and acidic residues" evidence="1">
    <location>
        <begin position="719"/>
        <end position="751"/>
    </location>
</feature>
<proteinExistence type="predicted"/>
<feature type="compositionally biased region" description="Basic residues" evidence="1">
    <location>
        <begin position="777"/>
        <end position="788"/>
    </location>
</feature>
<feature type="compositionally biased region" description="Low complexity" evidence="1">
    <location>
        <begin position="617"/>
        <end position="628"/>
    </location>
</feature>
<feature type="compositionally biased region" description="Low complexity" evidence="1">
    <location>
        <begin position="361"/>
        <end position="379"/>
    </location>
</feature>
<feature type="region of interest" description="Disordered" evidence="1">
    <location>
        <begin position="227"/>
        <end position="295"/>
    </location>
</feature>
<dbReference type="Gene3D" id="6.10.250.2670">
    <property type="match status" value="1"/>
</dbReference>
<evidence type="ECO:0000313" key="2">
    <source>
        <dbReference type="EMBL" id="KAK4337026.1"/>
    </source>
</evidence>
<feature type="compositionally biased region" description="Basic and acidic residues" evidence="1">
    <location>
        <begin position="832"/>
        <end position="846"/>
    </location>
</feature>
<feature type="region of interest" description="Disordered" evidence="1">
    <location>
        <begin position="1"/>
        <end position="26"/>
    </location>
</feature>
<feature type="compositionally biased region" description="Polar residues" evidence="1">
    <location>
        <begin position="260"/>
        <end position="289"/>
    </location>
</feature>
<feature type="compositionally biased region" description="Acidic residues" evidence="1">
    <location>
        <begin position="247"/>
        <end position="259"/>
    </location>
</feature>
<keyword evidence="3" id="KW-1185">Reference proteome</keyword>
<gene>
    <name evidence="2" type="ORF">RND71_044002</name>
</gene>
<organism evidence="2 3">
    <name type="scientific">Anisodus tanguticus</name>
    <dbReference type="NCBI Taxonomy" id="243964"/>
    <lineage>
        <taxon>Eukaryota</taxon>
        <taxon>Viridiplantae</taxon>
        <taxon>Streptophyta</taxon>
        <taxon>Embryophyta</taxon>
        <taxon>Tracheophyta</taxon>
        <taxon>Spermatophyta</taxon>
        <taxon>Magnoliopsida</taxon>
        <taxon>eudicotyledons</taxon>
        <taxon>Gunneridae</taxon>
        <taxon>Pentapetalae</taxon>
        <taxon>asterids</taxon>
        <taxon>lamiids</taxon>
        <taxon>Solanales</taxon>
        <taxon>Solanaceae</taxon>
        <taxon>Solanoideae</taxon>
        <taxon>Hyoscyameae</taxon>
        <taxon>Anisodus</taxon>
    </lineage>
</organism>
<dbReference type="GO" id="GO:0010468">
    <property type="term" value="P:regulation of gene expression"/>
    <property type="evidence" value="ECO:0007669"/>
    <property type="project" value="InterPro"/>
</dbReference>
<feature type="region of interest" description="Disordered" evidence="1">
    <location>
        <begin position="313"/>
        <end position="404"/>
    </location>
</feature>
<feature type="region of interest" description="Disordered" evidence="1">
    <location>
        <begin position="496"/>
        <end position="635"/>
    </location>
</feature>
<dbReference type="Pfam" id="PF05110">
    <property type="entry name" value="AF-4"/>
    <property type="match status" value="1"/>
</dbReference>
<feature type="compositionally biased region" description="Basic residues" evidence="1">
    <location>
        <begin position="752"/>
        <end position="762"/>
    </location>
</feature>
<feature type="compositionally biased region" description="Polar residues" evidence="1">
    <location>
        <begin position="392"/>
        <end position="401"/>
    </location>
</feature>